<gene>
    <name evidence="3" type="ORF">ABFY20_01080</name>
</gene>
<evidence type="ECO:0000256" key="1">
    <source>
        <dbReference type="ARBA" id="ARBA00022857"/>
    </source>
</evidence>
<keyword evidence="1" id="KW-0521">NADP</keyword>
<dbReference type="SUPFAM" id="SSF51735">
    <property type="entry name" value="NAD(P)-binding Rossmann-fold domains"/>
    <property type="match status" value="1"/>
</dbReference>
<name>A0AB39BH81_9MICO</name>
<feature type="domain" description="NAD(P)-binding" evidence="2">
    <location>
        <begin position="7"/>
        <end position="170"/>
    </location>
</feature>
<proteinExistence type="predicted"/>
<reference evidence="3" key="1">
    <citation type="submission" date="2024-05" db="EMBL/GenBank/DDBJ databases">
        <title>Herbiconiux sp. A18JL235.</title>
        <authorList>
            <person name="Zhang G."/>
        </authorList>
    </citation>
    <scope>NUCLEOTIDE SEQUENCE</scope>
    <source>
        <strain evidence="3">A18JL235</strain>
    </source>
</reference>
<dbReference type="Pfam" id="PF13460">
    <property type="entry name" value="NAD_binding_10"/>
    <property type="match status" value="1"/>
</dbReference>
<accession>A0AB39BH81</accession>
<dbReference type="EMBL" id="CP162511">
    <property type="protein sequence ID" value="XDI05714.1"/>
    <property type="molecule type" value="Genomic_DNA"/>
</dbReference>
<dbReference type="AlphaFoldDB" id="A0AB39BH81"/>
<dbReference type="Gene3D" id="3.40.50.720">
    <property type="entry name" value="NAD(P)-binding Rossmann-like Domain"/>
    <property type="match status" value="1"/>
</dbReference>
<dbReference type="InterPro" id="IPR016040">
    <property type="entry name" value="NAD(P)-bd_dom"/>
</dbReference>
<dbReference type="InterPro" id="IPR051164">
    <property type="entry name" value="NmrA-like_oxidored"/>
</dbReference>
<dbReference type="InterPro" id="IPR036291">
    <property type="entry name" value="NAD(P)-bd_dom_sf"/>
</dbReference>
<dbReference type="PANTHER" id="PTHR42748:SF3">
    <property type="entry name" value="BLL4366 PROTEIN"/>
    <property type="match status" value="1"/>
</dbReference>
<sequence length="249" mass="25811">MKVVVLGGTGLVGAQVVERMRGAGHEVMAASPASGVDTVAGTGLAEAFAGASVVVDVVNSRSFEGVREFLETSTRNALDAANGQGVGHYVLLSIVGTDHITGADYTVGKTRQEELVRASGLAFSIVRATQFFEFIEILADGATVDGAVHATAAFFQPVAASEVAEALADVAAAEPLGGTLDVAGPERTTLDEMFRSALAATGDPRPVVTDDGFSYFGSPITRDTLVPVGEHPLRLGDTGYSQWLRLKTE</sequence>
<evidence type="ECO:0000259" key="2">
    <source>
        <dbReference type="Pfam" id="PF13460"/>
    </source>
</evidence>
<evidence type="ECO:0000313" key="3">
    <source>
        <dbReference type="EMBL" id="XDI05714.1"/>
    </source>
</evidence>
<organism evidence="3">
    <name type="scientific">Herbiconiux sp. A18JL235</name>
    <dbReference type="NCBI Taxonomy" id="3152363"/>
    <lineage>
        <taxon>Bacteria</taxon>
        <taxon>Bacillati</taxon>
        <taxon>Actinomycetota</taxon>
        <taxon>Actinomycetes</taxon>
        <taxon>Micrococcales</taxon>
        <taxon>Microbacteriaceae</taxon>
        <taxon>Herbiconiux</taxon>
    </lineage>
</organism>
<dbReference type="PANTHER" id="PTHR42748">
    <property type="entry name" value="NITROGEN METABOLITE REPRESSION PROTEIN NMRA FAMILY MEMBER"/>
    <property type="match status" value="1"/>
</dbReference>
<dbReference type="RefSeq" id="WP_368498103.1">
    <property type="nucleotide sequence ID" value="NZ_CP162511.1"/>
</dbReference>
<protein>
    <submittedName>
        <fullName evidence="3">SDR family oxidoreductase</fullName>
    </submittedName>
</protein>